<dbReference type="InterPro" id="IPR050613">
    <property type="entry name" value="Sec_Metabolite_Reg"/>
</dbReference>
<dbReference type="Pfam" id="PF00172">
    <property type="entry name" value="Zn_clus"/>
    <property type="match status" value="1"/>
</dbReference>
<evidence type="ECO:0000256" key="3">
    <source>
        <dbReference type="ARBA" id="ARBA00023242"/>
    </source>
</evidence>
<dbReference type="EMBL" id="MU839016">
    <property type="protein sequence ID" value="KAK1765230.1"/>
    <property type="molecule type" value="Genomic_DNA"/>
</dbReference>
<dbReference type="GeneID" id="85309356"/>
<dbReference type="SUPFAM" id="SSF57701">
    <property type="entry name" value="Zn2/Cys6 DNA-binding domain"/>
    <property type="match status" value="1"/>
</dbReference>
<evidence type="ECO:0000313" key="7">
    <source>
        <dbReference type="Proteomes" id="UP001244011"/>
    </source>
</evidence>
<comment type="subcellular location">
    <subcellularLocation>
        <location evidence="1">Nucleus</location>
    </subcellularLocation>
</comment>
<dbReference type="Pfam" id="PF04082">
    <property type="entry name" value="Fungal_trans"/>
    <property type="match status" value="1"/>
</dbReference>
<keyword evidence="2" id="KW-0479">Metal-binding</keyword>
<gene>
    <name evidence="6" type="ORF">QBC33DRAFT_516996</name>
</gene>
<dbReference type="Proteomes" id="UP001244011">
    <property type="component" value="Unassembled WGS sequence"/>
</dbReference>
<dbReference type="InterPro" id="IPR007219">
    <property type="entry name" value="XnlR_reg_dom"/>
</dbReference>
<keyword evidence="3" id="KW-0539">Nucleus</keyword>
<dbReference type="PANTHER" id="PTHR31001">
    <property type="entry name" value="UNCHARACTERIZED TRANSCRIPTIONAL REGULATORY PROTEIN"/>
    <property type="match status" value="1"/>
</dbReference>
<dbReference type="InterPro" id="IPR036864">
    <property type="entry name" value="Zn2-C6_fun-type_DNA-bd_sf"/>
</dbReference>
<evidence type="ECO:0000256" key="2">
    <source>
        <dbReference type="ARBA" id="ARBA00022723"/>
    </source>
</evidence>
<feature type="region of interest" description="Disordered" evidence="4">
    <location>
        <begin position="164"/>
        <end position="189"/>
    </location>
</feature>
<dbReference type="GO" id="GO:0006351">
    <property type="term" value="P:DNA-templated transcription"/>
    <property type="evidence" value="ECO:0007669"/>
    <property type="project" value="InterPro"/>
</dbReference>
<dbReference type="PANTHER" id="PTHR31001:SF50">
    <property type="entry name" value="ZN(II)2CYS6 TRANSCRIPTION FACTOR (EUROFUNG)"/>
    <property type="match status" value="1"/>
</dbReference>
<dbReference type="GO" id="GO:0005634">
    <property type="term" value="C:nucleus"/>
    <property type="evidence" value="ECO:0007669"/>
    <property type="project" value="UniProtKB-SubCell"/>
</dbReference>
<comment type="caution">
    <text evidence="6">The sequence shown here is derived from an EMBL/GenBank/DDBJ whole genome shotgun (WGS) entry which is preliminary data.</text>
</comment>
<dbReference type="GO" id="GO:0000981">
    <property type="term" value="F:DNA-binding transcription factor activity, RNA polymerase II-specific"/>
    <property type="evidence" value="ECO:0007669"/>
    <property type="project" value="InterPro"/>
</dbReference>
<feature type="compositionally biased region" description="Acidic residues" evidence="4">
    <location>
        <begin position="165"/>
        <end position="176"/>
    </location>
</feature>
<proteinExistence type="predicted"/>
<accession>A0AAJ0BVG9</accession>
<dbReference type="GO" id="GO:0003677">
    <property type="term" value="F:DNA binding"/>
    <property type="evidence" value="ECO:0007669"/>
    <property type="project" value="InterPro"/>
</dbReference>
<reference evidence="6" key="1">
    <citation type="submission" date="2023-06" db="EMBL/GenBank/DDBJ databases">
        <title>Genome-scale phylogeny and comparative genomics of the fungal order Sordariales.</title>
        <authorList>
            <consortium name="Lawrence Berkeley National Laboratory"/>
            <person name="Hensen N."/>
            <person name="Bonometti L."/>
            <person name="Westerberg I."/>
            <person name="Brannstrom I.O."/>
            <person name="Guillou S."/>
            <person name="Cros-Aarteil S."/>
            <person name="Calhoun S."/>
            <person name="Haridas S."/>
            <person name="Kuo A."/>
            <person name="Mondo S."/>
            <person name="Pangilinan J."/>
            <person name="Riley R."/>
            <person name="Labutti K."/>
            <person name="Andreopoulos B."/>
            <person name="Lipzen A."/>
            <person name="Chen C."/>
            <person name="Yanf M."/>
            <person name="Daum C."/>
            <person name="Ng V."/>
            <person name="Clum A."/>
            <person name="Steindorff A."/>
            <person name="Ohm R."/>
            <person name="Martin F."/>
            <person name="Silar P."/>
            <person name="Natvig D."/>
            <person name="Lalanne C."/>
            <person name="Gautier V."/>
            <person name="Ament-Velasquez S.L."/>
            <person name="Kruys A."/>
            <person name="Hutchinson M.I."/>
            <person name="Powell A.J."/>
            <person name="Barry K."/>
            <person name="Miller A.N."/>
            <person name="Grigoriev I.V."/>
            <person name="Debuchy R."/>
            <person name="Gladieux P."/>
            <person name="Thoren M.H."/>
            <person name="Johannesson H."/>
        </authorList>
    </citation>
    <scope>NUCLEOTIDE SEQUENCE</scope>
    <source>
        <strain evidence="6">8032-3</strain>
    </source>
</reference>
<dbReference type="CDD" id="cd12148">
    <property type="entry name" value="fungal_TF_MHR"/>
    <property type="match status" value="1"/>
</dbReference>
<dbReference type="GO" id="GO:0008270">
    <property type="term" value="F:zinc ion binding"/>
    <property type="evidence" value="ECO:0007669"/>
    <property type="project" value="InterPro"/>
</dbReference>
<name>A0AAJ0BVG9_9PEZI</name>
<keyword evidence="7" id="KW-1185">Reference proteome</keyword>
<evidence type="ECO:0000256" key="4">
    <source>
        <dbReference type="SAM" id="MobiDB-lite"/>
    </source>
</evidence>
<feature type="domain" description="Zn(2)-C6 fungal-type" evidence="5">
    <location>
        <begin position="16"/>
        <end position="45"/>
    </location>
</feature>
<organism evidence="6 7">
    <name type="scientific">Phialemonium atrogriseum</name>
    <dbReference type="NCBI Taxonomy" id="1093897"/>
    <lineage>
        <taxon>Eukaryota</taxon>
        <taxon>Fungi</taxon>
        <taxon>Dikarya</taxon>
        <taxon>Ascomycota</taxon>
        <taxon>Pezizomycotina</taxon>
        <taxon>Sordariomycetes</taxon>
        <taxon>Sordariomycetidae</taxon>
        <taxon>Cephalothecales</taxon>
        <taxon>Cephalothecaceae</taxon>
        <taxon>Phialemonium</taxon>
    </lineage>
</organism>
<dbReference type="SMART" id="SM00906">
    <property type="entry name" value="Fungal_trans"/>
    <property type="match status" value="1"/>
</dbReference>
<dbReference type="Gene3D" id="4.10.240.10">
    <property type="entry name" value="Zn(2)-C6 fungal-type DNA-binding domain"/>
    <property type="match status" value="1"/>
</dbReference>
<dbReference type="PROSITE" id="PS50048">
    <property type="entry name" value="ZN2_CY6_FUNGAL_2"/>
    <property type="match status" value="1"/>
</dbReference>
<dbReference type="SMART" id="SM00066">
    <property type="entry name" value="GAL4"/>
    <property type="match status" value="1"/>
</dbReference>
<sequence>MANPGTGPEVPLNLWNCVNCRRRKIRCDRRSPCSHCSKGSLECAFPVSGRVPTRRYQPGSSTSSKEKQVELLGRLRHLESLVDELSTQHGGKTTGDSDPLTANHSENLVTRGLHPGRQYGVNGALGEVTPELGRVIATKSGSQYIGNCFWAALSDEVKHIRQTVEEDGDDDPDSESNNEQSIGSASSGLALPWGSRHSVCDLRDLQPLPSQMPYIWQIFVENVDPCIKVLHTPSTAKAVEESKGKFSSLSPGMQALMFSISLAAITSLSEEQVRENFNDTKSRFITRLTIGTEEAFSHADFLSTSDFSMVQAIIIYLDFVGQKKGNRAIWSLTGLLIRTAVSMGLHRDGSHFPNISPFEAEMRRRLWWNICFIDSRVGDGQVSEVSISESIFDTREPSNLDDADINPEMTELPSAREGVTDTTLCLLRCELWRLVRQIQCSLSVSRPHKATPGSDTEQEELDMRLKSQQRIESDFLRHLDPDKPMHSFIAALARMSLARAELVTSRGNLSSDAPSSPTNNHKRNRAFLTSLASLETAHALEASPQTRKWGWVFRGCIPWHAVSILVAQLRTRAWGPTCERAWAAVERVVDGIPEAARREALRRPVWGLMADARRHRGREVRRIRADAGVARQLGLLAGMGVENCMAASAEQAVFDTAAAEERLDLETAVSRGARMLEPADIMGSTFESDVFD</sequence>
<evidence type="ECO:0000259" key="5">
    <source>
        <dbReference type="PROSITE" id="PS50048"/>
    </source>
</evidence>
<evidence type="ECO:0000313" key="6">
    <source>
        <dbReference type="EMBL" id="KAK1765230.1"/>
    </source>
</evidence>
<evidence type="ECO:0000256" key="1">
    <source>
        <dbReference type="ARBA" id="ARBA00004123"/>
    </source>
</evidence>
<protein>
    <submittedName>
        <fullName evidence="6">Fungal-specific transcription factor domain-containing protein</fullName>
    </submittedName>
</protein>
<dbReference type="RefSeq" id="XP_060281443.1">
    <property type="nucleotide sequence ID" value="XM_060426169.1"/>
</dbReference>
<dbReference type="InterPro" id="IPR001138">
    <property type="entry name" value="Zn2Cys6_DnaBD"/>
</dbReference>
<dbReference type="AlphaFoldDB" id="A0AAJ0BVG9"/>